<proteinExistence type="predicted"/>
<dbReference type="Pfam" id="PF05973">
    <property type="entry name" value="Gp49"/>
    <property type="match status" value="1"/>
</dbReference>
<accession>A0A2I6SA20</accession>
<protein>
    <recommendedName>
        <fullName evidence="3">Type II toxin-antitoxin system RelE/ParE family toxin</fullName>
    </recommendedName>
</protein>
<name>A0A2I6SA20_9RHOO</name>
<gene>
    <name evidence="1" type="ORF">C0099_14785</name>
</gene>
<dbReference type="RefSeq" id="WP_102248136.1">
    <property type="nucleotide sequence ID" value="NZ_CP025682.1"/>
</dbReference>
<dbReference type="AlphaFoldDB" id="A0A2I6SA20"/>
<keyword evidence="2" id="KW-1185">Reference proteome</keyword>
<organism evidence="1 2">
    <name type="scientific">Pseudazoarcus pumilus</name>
    <dbReference type="NCBI Taxonomy" id="2067960"/>
    <lineage>
        <taxon>Bacteria</taxon>
        <taxon>Pseudomonadati</taxon>
        <taxon>Pseudomonadota</taxon>
        <taxon>Betaproteobacteria</taxon>
        <taxon>Rhodocyclales</taxon>
        <taxon>Zoogloeaceae</taxon>
        <taxon>Pseudazoarcus</taxon>
    </lineage>
</organism>
<reference evidence="1 2" key="1">
    <citation type="submission" date="2018-01" db="EMBL/GenBank/DDBJ databases">
        <authorList>
            <person name="Fu G.-Y."/>
        </authorList>
    </citation>
    <scope>NUCLEOTIDE SEQUENCE [LARGE SCALE GENOMIC DNA]</scope>
    <source>
        <strain evidence="1 2">SY39</strain>
    </source>
</reference>
<dbReference type="InterPro" id="IPR009241">
    <property type="entry name" value="HigB-like"/>
</dbReference>
<dbReference type="KEGG" id="atw:C0099_14785"/>
<evidence type="ECO:0000313" key="1">
    <source>
        <dbReference type="EMBL" id="AUN96092.1"/>
    </source>
</evidence>
<dbReference type="Proteomes" id="UP000242205">
    <property type="component" value="Chromosome"/>
</dbReference>
<dbReference type="EMBL" id="CP025682">
    <property type="protein sequence ID" value="AUN96092.1"/>
    <property type="molecule type" value="Genomic_DNA"/>
</dbReference>
<sequence>MKPLRFVGSSLDDLRSMPATVRHALGIELMTVQYGGEPRDFKPMKAVGADAYEIRYRDIHGAFRVIYVARLADAVYVLHAFQKKTQKTPKSDIDLAARRYKSIGE</sequence>
<dbReference type="OrthoDB" id="9797093at2"/>
<evidence type="ECO:0008006" key="3">
    <source>
        <dbReference type="Google" id="ProtNLM"/>
    </source>
</evidence>
<evidence type="ECO:0000313" key="2">
    <source>
        <dbReference type="Proteomes" id="UP000242205"/>
    </source>
</evidence>